<dbReference type="InterPro" id="IPR013610">
    <property type="entry name" value="ArdC_N"/>
</dbReference>
<feature type="compositionally biased region" description="Polar residues" evidence="6">
    <location>
        <begin position="850"/>
        <end position="860"/>
    </location>
</feature>
<feature type="coiled-coil region" evidence="5">
    <location>
        <begin position="633"/>
        <end position="667"/>
    </location>
</feature>
<dbReference type="SUPFAM" id="SSF57783">
    <property type="entry name" value="Zinc beta-ribbon"/>
    <property type="match status" value="1"/>
</dbReference>
<feature type="region of interest" description="Disordered" evidence="6">
    <location>
        <begin position="812"/>
        <end position="862"/>
    </location>
</feature>
<organism evidence="9 10">
    <name type="scientific">Streptococcus hyointestinalis</name>
    <dbReference type="NCBI Taxonomy" id="1337"/>
    <lineage>
        <taxon>Bacteria</taxon>
        <taxon>Bacillati</taxon>
        <taxon>Bacillota</taxon>
        <taxon>Bacilli</taxon>
        <taxon>Lactobacillales</taxon>
        <taxon>Streptococcaceae</taxon>
        <taxon>Streptococcus</taxon>
    </lineage>
</organism>
<gene>
    <name evidence="9" type="ORF">NCTC12224_02196</name>
</gene>
<dbReference type="GO" id="GO:0006260">
    <property type="term" value="P:DNA replication"/>
    <property type="evidence" value="ECO:0007669"/>
    <property type="project" value="InterPro"/>
</dbReference>
<keyword evidence="10" id="KW-1185">Reference proteome</keyword>
<evidence type="ECO:0000313" key="9">
    <source>
        <dbReference type="EMBL" id="SUN63021.1"/>
    </source>
</evidence>
<dbReference type="InterPro" id="IPR036977">
    <property type="entry name" value="DNA_primase_Znf_CHC2"/>
</dbReference>
<dbReference type="EMBL" id="UHFN01000007">
    <property type="protein sequence ID" value="SUN63021.1"/>
    <property type="molecule type" value="Genomic_DNA"/>
</dbReference>
<feature type="compositionally biased region" description="Basic and acidic residues" evidence="6">
    <location>
        <begin position="351"/>
        <end position="370"/>
    </location>
</feature>
<dbReference type="Pfam" id="PF08401">
    <property type="entry name" value="ArdcN"/>
    <property type="match status" value="1"/>
</dbReference>
<comment type="subcellular location">
    <subcellularLocation>
        <location evidence="1">Secreted</location>
    </subcellularLocation>
</comment>
<dbReference type="Gene3D" id="3.40.1360.10">
    <property type="match status" value="1"/>
</dbReference>
<dbReference type="Pfam" id="PF18813">
    <property type="entry name" value="PBECR4"/>
    <property type="match status" value="1"/>
</dbReference>
<dbReference type="GO" id="GO:0008270">
    <property type="term" value="F:zinc ion binding"/>
    <property type="evidence" value="ECO:0007669"/>
    <property type="project" value="InterPro"/>
</dbReference>
<dbReference type="OrthoDB" id="9803716at2"/>
<proteinExistence type="predicted"/>
<evidence type="ECO:0000256" key="1">
    <source>
        <dbReference type="ARBA" id="ARBA00004613"/>
    </source>
</evidence>
<evidence type="ECO:0000259" key="8">
    <source>
        <dbReference type="Pfam" id="PF18813"/>
    </source>
</evidence>
<feature type="region of interest" description="Disordered" evidence="6">
    <location>
        <begin position="351"/>
        <end position="394"/>
    </location>
</feature>
<evidence type="ECO:0000259" key="7">
    <source>
        <dbReference type="Pfam" id="PF08401"/>
    </source>
</evidence>
<dbReference type="InterPro" id="IPR041420">
    <property type="entry name" value="PBECR4"/>
</dbReference>
<evidence type="ECO:0000313" key="10">
    <source>
        <dbReference type="Proteomes" id="UP000254924"/>
    </source>
</evidence>
<protein>
    <submittedName>
        <fullName evidence="9">Putative conjugative transposon membrane protein</fullName>
    </submittedName>
</protein>
<dbReference type="GO" id="GO:0003697">
    <property type="term" value="F:single-stranded DNA binding"/>
    <property type="evidence" value="ECO:0007669"/>
    <property type="project" value="InterPro"/>
</dbReference>
<feature type="domain" description="Phage-Barnase-EndoU-ColicinE5/D-RelE like nuclease 4" evidence="8">
    <location>
        <begin position="895"/>
        <end position="1072"/>
    </location>
</feature>
<keyword evidence="4" id="KW-0106">Calcium</keyword>
<feature type="compositionally biased region" description="Acidic residues" evidence="6">
    <location>
        <begin position="1112"/>
        <end position="1121"/>
    </location>
</feature>
<accession>A0A380KDJ7</accession>
<feature type="compositionally biased region" description="Basic and acidic residues" evidence="6">
    <location>
        <begin position="1099"/>
        <end position="1111"/>
    </location>
</feature>
<dbReference type="Pfam" id="PF13155">
    <property type="entry name" value="Toprim_2"/>
    <property type="match status" value="1"/>
</dbReference>
<evidence type="ECO:0000256" key="3">
    <source>
        <dbReference type="ARBA" id="ARBA00022729"/>
    </source>
</evidence>
<reference evidence="9 10" key="1">
    <citation type="submission" date="2018-06" db="EMBL/GenBank/DDBJ databases">
        <authorList>
            <consortium name="Pathogen Informatics"/>
            <person name="Doyle S."/>
        </authorList>
    </citation>
    <scope>NUCLEOTIDE SEQUENCE [LARGE SCALE GENOMIC DNA]</scope>
    <source>
        <strain evidence="9 10">NCTC12224</strain>
    </source>
</reference>
<evidence type="ECO:0000256" key="5">
    <source>
        <dbReference type="SAM" id="Coils"/>
    </source>
</evidence>
<keyword evidence="3" id="KW-0732">Signal</keyword>
<keyword evidence="2" id="KW-0964">Secreted</keyword>
<dbReference type="Pfam" id="PF18884">
    <property type="entry name" value="TSP3_bac"/>
    <property type="match status" value="2"/>
</dbReference>
<feature type="coiled-coil region" evidence="5">
    <location>
        <begin position="430"/>
        <end position="457"/>
    </location>
</feature>
<dbReference type="InterPro" id="IPR059100">
    <property type="entry name" value="TSP3_bac"/>
</dbReference>
<evidence type="ECO:0000256" key="2">
    <source>
        <dbReference type="ARBA" id="ARBA00022525"/>
    </source>
</evidence>
<name>A0A380KDJ7_9STRE</name>
<dbReference type="Proteomes" id="UP000254924">
    <property type="component" value="Unassembled WGS sequence"/>
</dbReference>
<keyword evidence="5" id="KW-0175">Coiled coil</keyword>
<evidence type="ECO:0000256" key="6">
    <source>
        <dbReference type="SAM" id="MobiDB-lite"/>
    </source>
</evidence>
<evidence type="ECO:0000256" key="4">
    <source>
        <dbReference type="ARBA" id="ARBA00022837"/>
    </source>
</evidence>
<feature type="domain" description="N-terminal" evidence="7">
    <location>
        <begin position="1202"/>
        <end position="1283"/>
    </location>
</feature>
<feature type="region of interest" description="Disordered" evidence="6">
    <location>
        <begin position="1098"/>
        <end position="1160"/>
    </location>
</feature>
<dbReference type="Gene3D" id="3.90.580.10">
    <property type="entry name" value="Zinc finger, CHC2-type domain"/>
    <property type="match status" value="1"/>
</dbReference>
<feature type="region of interest" description="Disordered" evidence="6">
    <location>
        <begin position="1496"/>
        <end position="1522"/>
    </location>
</feature>
<sequence length="1522" mass="173574">MVSSQHLVKKRSQEQLAKIASKDIVAVATALGMSLERESDHFYWDEHDSFKINPKTNRFMWWSRGKGGNPIDLVRVVREEWTGHPTPFKEAVQFVETGEFPKVTVTPEKKEPFKNYLAPYEHSNFELGRHYLKEERGLSDETIDTVLASGNMVSATLKKGDYFEPVILFKSRDSDGVMIGGSLQGIIENKVQHPERGRLKKIMRHSDGLAGFHLDIGTPKRLVFTEAPIDLMSYYELHKDSLSDVRLVAMDGLKKGVISRYTADLLTDGQYSKTMPRESIRGALDNIHQTTRILKDSPNLITLAVDNDDAGRGFIKDLQADGIPMTVDIPPLKEEQNKMDWNDYLKQMKSEESQMTTEVEKGEGKDKVSDVHQAQETSPNNSRLAQAKRKKQRLEEEYNTAVEAVFAHQRLTNGQPMNDKRGGEAWFKRQEKLENRARNLLDEISKQEERIQSLEYQDEGLNRWGTGLALTIDNIPRIREEIEKGKRGESVYTKATLRTYAKRLKVLEDQVKRLGTITISPQAQALIDQGKVRQWKKQPDTYFVKGLRRVALTLKDDGTFEIAKRYAPKTPEEIEHVTALLKQPIESETIMETNTPQKSAQELLDEYKMLDDRYTEVFNQTMEDYAKGEEVSSDALEYVSQELEQKFEEYQAQLSLEEEQNRKIEVEEGLRYNIGEETQTISEETQTISEETQTISEHLSDVPYHQDLKELDDAVLADLAQRESLEALADSVVPRDFTAALSLAYAKGEEAVLDNETFQKRHPQEYALFVQLGANSTSLDDLVQKAINLSVVDQESRFYAQWLENKIQTAPEEVTQGHNKKAENPIGDFPERTQEAAPLPNVPKERSLKESSPTPTQSQPFFHFTISDPEKSTYKKGYHPIKPEELKKLNRYASQIQDNATWYQKELADSQVTYFYKHKEAVEALTITFKAEHYPHLIGFYAIDEQQTAAKTLEDIVKGKADYQNIMIANRGATFSKIQVLPDFKAIIDANSFLFDDLSQVERMQRLDLASAIKTEDEDVLVAFRNVDGELFPASLMKVNHKLATELEAATDKTILGVFRQKDNQVTTLSINDAIVTDGGKELQAIVEAGDFEPLQVSKENDKTLFPKDSDGDGLTDDEEAALGTNPFSADSDGDGTPDGIEKGSGTDPNNASDNPAERQQHNLELSELIKKGNVKAINQHLQERNKDYFDQDNYLNYLDGLVDFSHYSSRNARLLKSQLGTATMVASFKEWRNRGGRVKKGEKALYVQAPKTVTLTDKKGQALLDDQGQEKTRTYFKAIPVFDVSQVEAQEGKTLDLPQDKTIVPEVMDKTYFQNIYRTLRDISEKQNGVPIRFWKYVEDEGLYHEKQNYIAIQKDMSYEQTLTTLIQKVAESELHNSKRLEELNPHFKDGAMTKPDRDFQIESVTYVLCRHLGLPTKHSFDYLETWQNWMHPEQGLEQLTQHLEVIQNETKSLMERIDKTLTVYQERTQVKNQDAKTSLTTSEKTTNNFYASLAEAKATAKHHQTKEEDTPKKAQRATKM</sequence>
<feature type="compositionally biased region" description="Polar residues" evidence="6">
    <location>
        <begin position="372"/>
        <end position="384"/>
    </location>
</feature>